<dbReference type="RefSeq" id="WP_132615342.1">
    <property type="nucleotide sequence ID" value="NZ_SMKQ01000068.1"/>
</dbReference>
<dbReference type="SUPFAM" id="SSF51679">
    <property type="entry name" value="Bacterial luciferase-like"/>
    <property type="match status" value="1"/>
</dbReference>
<dbReference type="Proteomes" id="UP000295302">
    <property type="component" value="Unassembled WGS sequence"/>
</dbReference>
<dbReference type="GO" id="GO:0016705">
    <property type="term" value="F:oxidoreductase activity, acting on paired donors, with incorporation or reduction of molecular oxygen"/>
    <property type="evidence" value="ECO:0007669"/>
    <property type="project" value="InterPro"/>
</dbReference>
<dbReference type="InterPro" id="IPR036661">
    <property type="entry name" value="Luciferase-like_sf"/>
</dbReference>
<gene>
    <name evidence="2" type="ORF">E1286_22110</name>
</gene>
<organism evidence="2 3">
    <name type="scientific">Nonomuraea terrae</name>
    <dbReference type="NCBI Taxonomy" id="2530383"/>
    <lineage>
        <taxon>Bacteria</taxon>
        <taxon>Bacillati</taxon>
        <taxon>Actinomycetota</taxon>
        <taxon>Actinomycetes</taxon>
        <taxon>Streptosporangiales</taxon>
        <taxon>Streptosporangiaceae</taxon>
        <taxon>Nonomuraea</taxon>
    </lineage>
</organism>
<proteinExistence type="predicted"/>
<evidence type="ECO:0000313" key="2">
    <source>
        <dbReference type="EMBL" id="TDD46019.1"/>
    </source>
</evidence>
<accession>A0A4R4YPF1</accession>
<evidence type="ECO:0000259" key="1">
    <source>
        <dbReference type="Pfam" id="PF00296"/>
    </source>
</evidence>
<dbReference type="EMBL" id="SMKQ01000068">
    <property type="protein sequence ID" value="TDD46019.1"/>
    <property type="molecule type" value="Genomic_DNA"/>
</dbReference>
<dbReference type="InterPro" id="IPR050766">
    <property type="entry name" value="Bact_Lucif_Oxidored"/>
</dbReference>
<name>A0A4R4YPF1_9ACTN</name>
<reference evidence="2 3" key="1">
    <citation type="submission" date="2019-03" db="EMBL/GenBank/DDBJ databases">
        <title>Draft genome sequences of novel Actinobacteria.</title>
        <authorList>
            <person name="Sahin N."/>
            <person name="Ay H."/>
            <person name="Saygin H."/>
        </authorList>
    </citation>
    <scope>NUCLEOTIDE SEQUENCE [LARGE SCALE GENOMIC DNA]</scope>
    <source>
        <strain evidence="2 3">CH32</strain>
    </source>
</reference>
<dbReference type="InterPro" id="IPR019922">
    <property type="entry name" value="Lucif-like_OxRdatse_MSMEG_4141"/>
</dbReference>
<feature type="domain" description="Luciferase-like" evidence="1">
    <location>
        <begin position="22"/>
        <end position="115"/>
    </location>
</feature>
<dbReference type="InterPro" id="IPR011251">
    <property type="entry name" value="Luciferase-like_dom"/>
</dbReference>
<comment type="caution">
    <text evidence="2">The sequence shown here is derived from an EMBL/GenBank/DDBJ whole genome shotgun (WGS) entry which is preliminary data.</text>
</comment>
<dbReference type="PANTHER" id="PTHR30137">
    <property type="entry name" value="LUCIFERASE-LIKE MONOOXYGENASE"/>
    <property type="match status" value="1"/>
</dbReference>
<dbReference type="GO" id="GO:0005829">
    <property type="term" value="C:cytosol"/>
    <property type="evidence" value="ECO:0007669"/>
    <property type="project" value="TreeGrafter"/>
</dbReference>
<dbReference type="PANTHER" id="PTHR30137:SF18">
    <property type="entry name" value="CONSERVED PROTEIN"/>
    <property type="match status" value="1"/>
</dbReference>
<dbReference type="Gene3D" id="3.20.20.30">
    <property type="entry name" value="Luciferase-like domain"/>
    <property type="match status" value="1"/>
</dbReference>
<keyword evidence="3" id="KW-1185">Reference proteome</keyword>
<sequence length="296" mass="31558">MDAVTRESFGRVGIWTWALRSTTAGEARRAEIAEAVAELEELGYGTVWLGGSPSIADAAAVTRATERVTVATGILSIWDFTAQEAAEQVAALEEESPGRFVLGLGASHAIVTPKYAKPYSNMVRYLDELDAAPVPVGRERRLIAALGPKMLALAAERSLGAHPYLVTAEHTAYARSVMGPQALLAPEVKVVLDTDLERARARARAVIEPYLGLPNYTNNLLRHGFEQSDLADGGSDRLVEALCSLGGAERAAARIEEHLKAGADHVTVQVVVDGGPQDSALPRAEWRELAAALSLS</sequence>
<dbReference type="Pfam" id="PF00296">
    <property type="entry name" value="Bac_luciferase"/>
    <property type="match status" value="1"/>
</dbReference>
<protein>
    <submittedName>
        <fullName evidence="2">LLM class F420-dependent oxidoreductase</fullName>
    </submittedName>
</protein>
<dbReference type="OrthoDB" id="4760590at2"/>
<evidence type="ECO:0000313" key="3">
    <source>
        <dbReference type="Proteomes" id="UP000295302"/>
    </source>
</evidence>
<dbReference type="NCBIfam" id="TIGR03620">
    <property type="entry name" value="F420_MSMEG_4141"/>
    <property type="match status" value="1"/>
</dbReference>
<dbReference type="AlphaFoldDB" id="A0A4R4YPF1"/>